<dbReference type="InterPro" id="IPR027417">
    <property type="entry name" value="P-loop_NTPase"/>
</dbReference>
<dbReference type="InterPro" id="IPR020568">
    <property type="entry name" value="Ribosomal_Su5_D2-typ_SF"/>
</dbReference>
<evidence type="ECO:0000313" key="5">
    <source>
        <dbReference type="EMBL" id="SPF69202.1"/>
    </source>
</evidence>
<keyword evidence="6" id="KW-1185">Reference proteome</keyword>
<gene>
    <name evidence="5" type="ORF">PROPJV5_2163</name>
</gene>
<dbReference type="SUPFAM" id="SSF52540">
    <property type="entry name" value="P-loop containing nucleoside triphosphate hydrolases"/>
    <property type="match status" value="1"/>
</dbReference>
<evidence type="ECO:0000256" key="1">
    <source>
        <dbReference type="ARBA" id="ARBA00006354"/>
    </source>
</evidence>
<feature type="domain" description="MCM C-terminal AAA(+) ATPase" evidence="4">
    <location>
        <begin position="283"/>
        <end position="348"/>
    </location>
</feature>
<dbReference type="InterPro" id="IPR001208">
    <property type="entry name" value="MCM_dom"/>
</dbReference>
<dbReference type="InterPro" id="IPR025158">
    <property type="entry name" value="Mg_chelat-rel_C"/>
</dbReference>
<dbReference type="Proteomes" id="UP000265962">
    <property type="component" value="Unassembled WGS sequence"/>
</dbReference>
<dbReference type="AlphaFoldDB" id="A0A375I509"/>
<dbReference type="OrthoDB" id="9813147at2"/>
<dbReference type="Gene3D" id="3.40.50.300">
    <property type="entry name" value="P-loop containing nucleotide triphosphate hydrolases"/>
    <property type="match status" value="1"/>
</dbReference>
<dbReference type="Gene3D" id="3.30.230.10">
    <property type="match status" value="1"/>
</dbReference>
<organism evidence="5 6">
    <name type="scientific">Propionibacterium ruminifibrarum</name>
    <dbReference type="NCBI Taxonomy" id="1962131"/>
    <lineage>
        <taxon>Bacteria</taxon>
        <taxon>Bacillati</taxon>
        <taxon>Actinomycetota</taxon>
        <taxon>Actinomycetes</taxon>
        <taxon>Propionibacteriales</taxon>
        <taxon>Propionibacteriaceae</taxon>
        <taxon>Propionibacterium</taxon>
    </lineage>
</organism>
<dbReference type="InterPro" id="IPR014721">
    <property type="entry name" value="Ribsml_uS5_D2-typ_fold_subgr"/>
</dbReference>
<dbReference type="InterPro" id="IPR000523">
    <property type="entry name" value="Mg_chelatse_chII-like_cat_dom"/>
</dbReference>
<dbReference type="Pfam" id="PF01078">
    <property type="entry name" value="Mg_chelatase"/>
    <property type="match status" value="1"/>
</dbReference>
<reference evidence="6" key="1">
    <citation type="submission" date="2018-02" db="EMBL/GenBank/DDBJ databases">
        <authorList>
            <person name="Hornung B."/>
        </authorList>
    </citation>
    <scope>NUCLEOTIDE SEQUENCE [LARGE SCALE GENOMIC DNA]</scope>
</reference>
<dbReference type="SMART" id="SM00382">
    <property type="entry name" value="AAA"/>
    <property type="match status" value="1"/>
</dbReference>
<evidence type="ECO:0000259" key="4">
    <source>
        <dbReference type="PROSITE" id="PS50051"/>
    </source>
</evidence>
<dbReference type="NCBIfam" id="TIGR00368">
    <property type="entry name" value="YifB family Mg chelatase-like AAA ATPase"/>
    <property type="match status" value="1"/>
</dbReference>
<dbReference type="GO" id="GO:0003677">
    <property type="term" value="F:DNA binding"/>
    <property type="evidence" value="ECO:0007669"/>
    <property type="project" value="InterPro"/>
</dbReference>
<dbReference type="RefSeq" id="WP_119716307.1">
    <property type="nucleotide sequence ID" value="NZ_OMOH01000010.1"/>
</dbReference>
<dbReference type="SUPFAM" id="SSF54211">
    <property type="entry name" value="Ribosomal protein S5 domain 2-like"/>
    <property type="match status" value="1"/>
</dbReference>
<dbReference type="InterPro" id="IPR004482">
    <property type="entry name" value="Mg_chelat-rel"/>
</dbReference>
<comment type="similarity">
    <text evidence="1">Belongs to the Mg-chelatase subunits D/I family. ComM subfamily.</text>
</comment>
<evidence type="ECO:0000256" key="2">
    <source>
        <dbReference type="ARBA" id="ARBA00022741"/>
    </source>
</evidence>
<protein>
    <submittedName>
        <fullName evidence="5">Magnesium chelatase, subunit ChlI C-terminal</fullName>
    </submittedName>
</protein>
<keyword evidence="2" id="KW-0547">Nucleotide-binding</keyword>
<name>A0A375I509_9ACTN</name>
<accession>A0A375I509</accession>
<proteinExistence type="inferred from homology"/>
<dbReference type="EMBL" id="OMOH01000010">
    <property type="protein sequence ID" value="SPF69202.1"/>
    <property type="molecule type" value="Genomic_DNA"/>
</dbReference>
<dbReference type="GO" id="GO:0005524">
    <property type="term" value="F:ATP binding"/>
    <property type="evidence" value="ECO:0007669"/>
    <property type="project" value="UniProtKB-KW"/>
</dbReference>
<sequence length="511" mass="53524">MSTASAWSIALIGVQGTLVEVEAALGAGLPRTVLVGLPDSALYEARDRCRAAVAGAGLPWPDRLLTINLTPASLPKSGSHYDVAIVAAVLACSELVPRTVASSSVLLGELGLDGRVRAVRGVLPALLAARTAGIERAIVPADQIGEAELVSGMTVWGVRDLADLVEALHGRPVLHDARQRTPDEPAAQPDLVDVLGQGHARWALEVSAAGGHHLFLHGPPGTGKTMLARRLPGILPVLDDEQALEVSAIHSLAGEELPGGLIRRAPFADPHHGATVAAMVGGGSRVARPGAISLAHQGVLFLDEAPEFSPQVLDALRTPLESGRITIARSVMSVTYPARFQLVLAANPCPCGNHGVPGAECRCTPMAVRRYAQRISGPVLDRIDLHVQVTGEDTLPMTLAMSGQQGESSACVLGRVIEARHRQTERLAGTPWALNAHVPGSHLRRELPPVDDGELLDRALARGIVSARGIDKILRIAWTIADLAGHDRVTRDDVAAAVGLRSGELWAGAAA</sequence>
<dbReference type="PANTHER" id="PTHR32039:SF7">
    <property type="entry name" value="COMPETENCE PROTEIN COMM"/>
    <property type="match status" value="1"/>
</dbReference>
<dbReference type="InterPro" id="IPR003593">
    <property type="entry name" value="AAA+_ATPase"/>
</dbReference>
<dbReference type="PROSITE" id="PS50051">
    <property type="entry name" value="MCM_2"/>
    <property type="match status" value="1"/>
</dbReference>
<dbReference type="InterPro" id="IPR045006">
    <property type="entry name" value="CHLI-like"/>
</dbReference>
<evidence type="ECO:0000256" key="3">
    <source>
        <dbReference type="ARBA" id="ARBA00022840"/>
    </source>
</evidence>
<keyword evidence="3" id="KW-0067">ATP-binding</keyword>
<dbReference type="PANTHER" id="PTHR32039">
    <property type="entry name" value="MAGNESIUM-CHELATASE SUBUNIT CHLI"/>
    <property type="match status" value="1"/>
</dbReference>
<dbReference type="Pfam" id="PF13335">
    <property type="entry name" value="Mg_chelatase_C"/>
    <property type="match status" value="1"/>
</dbReference>
<dbReference type="Pfam" id="PF13541">
    <property type="entry name" value="ChlI"/>
    <property type="match status" value="1"/>
</dbReference>
<evidence type="ECO:0000313" key="6">
    <source>
        <dbReference type="Proteomes" id="UP000265962"/>
    </source>
</evidence>